<name>A0A931GM64_9MICC</name>
<keyword evidence="3" id="KW-0479">Metal-binding</keyword>
<comment type="similarity">
    <text evidence="1">Belongs to the ADP-ribosylglycohydrolase family.</text>
</comment>
<dbReference type="GO" id="GO:0046872">
    <property type="term" value="F:metal ion binding"/>
    <property type="evidence" value="ECO:0007669"/>
    <property type="project" value="UniProtKB-KW"/>
</dbReference>
<comment type="cofactor">
    <cofactor evidence="3">
        <name>Mg(2+)</name>
        <dbReference type="ChEBI" id="CHEBI:18420"/>
    </cofactor>
    <text evidence="3">Binds 2 magnesium ions per subunit.</text>
</comment>
<dbReference type="SUPFAM" id="SSF101478">
    <property type="entry name" value="ADP-ribosylglycohydrolase"/>
    <property type="match status" value="1"/>
</dbReference>
<dbReference type="Proteomes" id="UP000625033">
    <property type="component" value="Unassembled WGS sequence"/>
</dbReference>
<dbReference type="AlphaFoldDB" id="A0A931GM64"/>
<feature type="binding site" evidence="3">
    <location>
        <position position="68"/>
    </location>
    <ligand>
        <name>Mg(2+)</name>
        <dbReference type="ChEBI" id="CHEBI:18420"/>
        <label>1</label>
    </ligand>
</feature>
<dbReference type="PANTHER" id="PTHR16222">
    <property type="entry name" value="ADP-RIBOSYLGLYCOHYDROLASE"/>
    <property type="match status" value="1"/>
</dbReference>
<evidence type="ECO:0000256" key="1">
    <source>
        <dbReference type="ARBA" id="ARBA00010702"/>
    </source>
</evidence>
<organism evidence="5 6">
    <name type="scientific">Zhihengliuella flava</name>
    <dbReference type="NCBI Taxonomy" id="1285193"/>
    <lineage>
        <taxon>Bacteria</taxon>
        <taxon>Bacillati</taxon>
        <taxon>Actinomycetota</taxon>
        <taxon>Actinomycetes</taxon>
        <taxon>Micrococcales</taxon>
        <taxon>Micrococcaceae</taxon>
        <taxon>Zhihengliuella</taxon>
    </lineage>
</organism>
<reference evidence="5" key="1">
    <citation type="submission" date="2020-11" db="EMBL/GenBank/DDBJ databases">
        <title>Sequencing the genomes of 1000 actinobacteria strains.</title>
        <authorList>
            <person name="Klenk H.-P."/>
        </authorList>
    </citation>
    <scope>NUCLEOTIDE SEQUENCE</scope>
    <source>
        <strain evidence="5">DSM 26152</strain>
    </source>
</reference>
<dbReference type="InterPro" id="IPR036705">
    <property type="entry name" value="Ribosyl_crysJ1_sf"/>
</dbReference>
<feature type="binding site" evidence="3">
    <location>
        <position position="275"/>
    </location>
    <ligand>
        <name>Mg(2+)</name>
        <dbReference type="ChEBI" id="CHEBI:18420"/>
        <label>1</label>
    </ligand>
</feature>
<evidence type="ECO:0000256" key="3">
    <source>
        <dbReference type="PIRSR" id="PIRSR605502-1"/>
    </source>
</evidence>
<dbReference type="RefSeq" id="WP_231365978.1">
    <property type="nucleotide sequence ID" value="NZ_JADOTZ010000001.1"/>
</dbReference>
<gene>
    <name evidence="5" type="ORF">IW252_001881</name>
</gene>
<dbReference type="InterPro" id="IPR050792">
    <property type="entry name" value="ADP-ribosylglycohydrolase"/>
</dbReference>
<keyword evidence="6" id="KW-1185">Reference proteome</keyword>
<protein>
    <submittedName>
        <fullName evidence="5">ADP-ribosylglycohydrolase</fullName>
    </submittedName>
</protein>
<dbReference type="InterPro" id="IPR005502">
    <property type="entry name" value="Ribosyl_crysJ1"/>
</dbReference>
<dbReference type="Gene3D" id="1.10.4080.10">
    <property type="entry name" value="ADP-ribosylation/Crystallin J1"/>
    <property type="match status" value="1"/>
</dbReference>
<feature type="binding site" evidence="3">
    <location>
        <position position="69"/>
    </location>
    <ligand>
        <name>Mg(2+)</name>
        <dbReference type="ChEBI" id="CHEBI:18420"/>
        <label>1</label>
    </ligand>
</feature>
<feature type="region of interest" description="Disordered" evidence="4">
    <location>
        <begin position="1"/>
        <end position="20"/>
    </location>
</feature>
<feature type="binding site" evidence="3">
    <location>
        <position position="70"/>
    </location>
    <ligand>
        <name>Mg(2+)</name>
        <dbReference type="ChEBI" id="CHEBI:18420"/>
        <label>1</label>
    </ligand>
</feature>
<keyword evidence="3" id="KW-0460">Magnesium</keyword>
<dbReference type="GO" id="GO:0016787">
    <property type="term" value="F:hydrolase activity"/>
    <property type="evidence" value="ECO:0007669"/>
    <property type="project" value="UniProtKB-KW"/>
</dbReference>
<dbReference type="PANTHER" id="PTHR16222:SF24">
    <property type="entry name" value="ADP-RIBOSYLHYDROLASE ARH3"/>
    <property type="match status" value="1"/>
</dbReference>
<proteinExistence type="inferred from homology"/>
<evidence type="ECO:0000256" key="2">
    <source>
        <dbReference type="ARBA" id="ARBA00022801"/>
    </source>
</evidence>
<feature type="binding site" evidence="3">
    <location>
        <position position="273"/>
    </location>
    <ligand>
        <name>Mg(2+)</name>
        <dbReference type="ChEBI" id="CHEBI:18420"/>
        <label>1</label>
    </ligand>
</feature>
<evidence type="ECO:0000256" key="4">
    <source>
        <dbReference type="SAM" id="MobiDB-lite"/>
    </source>
</evidence>
<feature type="binding site" evidence="3">
    <location>
        <position position="276"/>
    </location>
    <ligand>
        <name>Mg(2+)</name>
        <dbReference type="ChEBI" id="CHEBI:18420"/>
        <label>1</label>
    </ligand>
</feature>
<comment type="caution">
    <text evidence="5">The sequence shown here is derived from an EMBL/GenBank/DDBJ whole genome shotgun (WGS) entry which is preliminary data.</text>
</comment>
<dbReference type="Pfam" id="PF03747">
    <property type="entry name" value="ADP_ribosyl_GH"/>
    <property type="match status" value="1"/>
</dbReference>
<evidence type="ECO:0000313" key="6">
    <source>
        <dbReference type="Proteomes" id="UP000625033"/>
    </source>
</evidence>
<accession>A0A931GM64</accession>
<sequence length="328" mass="34826">MPTVRMLTTAPPDSPQGRQRDRARGVLLGAAAGDALGAGYESGPPLGAGASVDMIGGGPFNVAPGEWTDDTAMAIPLARALAEGRRIEDLETLDHVVAEWYHWHLHAPSVGTQTRRVLGGMRTPSAAEAWESSRRTHVMTGRSGGNGSLMRTAPVALAYLGTGQETALVDAATRLSQLTHWDQDAADACALWCLAIRWAVLTGHLDLRAQLHWLPAERREVWAGRIAAAEASTPERFTQNTWVVEAFQGAWSAVHHGACLRETLDLAVRGGHDTDTVAAIAGALTGAAHGASAVPTAWRDMLHGWPELAAEDLELLGLRILEGPHATA</sequence>
<dbReference type="EMBL" id="JADOTZ010000001">
    <property type="protein sequence ID" value="MBG6085114.1"/>
    <property type="molecule type" value="Genomic_DNA"/>
</dbReference>
<keyword evidence="2" id="KW-0378">Hydrolase</keyword>
<evidence type="ECO:0000313" key="5">
    <source>
        <dbReference type="EMBL" id="MBG6085114.1"/>
    </source>
</evidence>